<proteinExistence type="predicted"/>
<protein>
    <submittedName>
        <fullName evidence="6">Fe(2+) transport protein 1-like</fullName>
    </submittedName>
</protein>
<evidence type="ECO:0000256" key="3">
    <source>
        <dbReference type="ARBA" id="ARBA00022989"/>
    </source>
</evidence>
<sequence>MGASENMCMIRSLVAALCFHQFFKGMGLGGCILQAGYEMKMKGILVFLFLVTTPLGVAFGLLLSNTKKIDWLHWWWSKYSMQLMSGVDDGRDDEEKIKVQLEENAITK</sequence>
<reference evidence="6" key="1">
    <citation type="journal article" date="2019" name="Sci. Rep.">
        <title>Draft genome of Tanacetum cinerariifolium, the natural source of mosquito coil.</title>
        <authorList>
            <person name="Yamashiro T."/>
            <person name="Shiraishi A."/>
            <person name="Satake H."/>
            <person name="Nakayama K."/>
        </authorList>
    </citation>
    <scope>NUCLEOTIDE SEQUENCE</scope>
</reference>
<dbReference type="GO" id="GO:0005886">
    <property type="term" value="C:plasma membrane"/>
    <property type="evidence" value="ECO:0007669"/>
    <property type="project" value="TreeGrafter"/>
</dbReference>
<accession>A0A699I5D2</accession>
<keyword evidence="3 5" id="KW-1133">Transmembrane helix</keyword>
<dbReference type="InterPro" id="IPR003689">
    <property type="entry name" value="ZIP"/>
</dbReference>
<evidence type="ECO:0000256" key="1">
    <source>
        <dbReference type="ARBA" id="ARBA00004141"/>
    </source>
</evidence>
<dbReference type="PANTHER" id="PTHR11040">
    <property type="entry name" value="ZINC/IRON TRANSPORTER"/>
    <property type="match status" value="1"/>
</dbReference>
<keyword evidence="4 5" id="KW-0472">Membrane</keyword>
<name>A0A699I5D2_TANCI</name>
<comment type="subcellular location">
    <subcellularLocation>
        <location evidence="1">Membrane</location>
        <topology evidence="1">Multi-pass membrane protein</topology>
    </subcellularLocation>
</comment>
<feature type="non-terminal residue" evidence="6">
    <location>
        <position position="108"/>
    </location>
</feature>
<gene>
    <name evidence="6" type="ORF">Tci_480791</name>
</gene>
<comment type="caution">
    <text evidence="6">The sequence shown here is derived from an EMBL/GenBank/DDBJ whole genome shotgun (WGS) entry which is preliminary data.</text>
</comment>
<organism evidence="6">
    <name type="scientific">Tanacetum cinerariifolium</name>
    <name type="common">Dalmatian daisy</name>
    <name type="synonym">Chrysanthemum cinerariifolium</name>
    <dbReference type="NCBI Taxonomy" id="118510"/>
    <lineage>
        <taxon>Eukaryota</taxon>
        <taxon>Viridiplantae</taxon>
        <taxon>Streptophyta</taxon>
        <taxon>Embryophyta</taxon>
        <taxon>Tracheophyta</taxon>
        <taxon>Spermatophyta</taxon>
        <taxon>Magnoliopsida</taxon>
        <taxon>eudicotyledons</taxon>
        <taxon>Gunneridae</taxon>
        <taxon>Pentapetalae</taxon>
        <taxon>asterids</taxon>
        <taxon>campanulids</taxon>
        <taxon>Asterales</taxon>
        <taxon>Asteraceae</taxon>
        <taxon>Asteroideae</taxon>
        <taxon>Anthemideae</taxon>
        <taxon>Anthemidinae</taxon>
        <taxon>Tanacetum</taxon>
    </lineage>
</organism>
<dbReference type="GO" id="GO:0005385">
    <property type="term" value="F:zinc ion transmembrane transporter activity"/>
    <property type="evidence" value="ECO:0007669"/>
    <property type="project" value="TreeGrafter"/>
</dbReference>
<evidence type="ECO:0000256" key="2">
    <source>
        <dbReference type="ARBA" id="ARBA00022692"/>
    </source>
</evidence>
<feature type="transmembrane region" description="Helical" evidence="5">
    <location>
        <begin position="43"/>
        <end position="63"/>
    </location>
</feature>
<dbReference type="EMBL" id="BKCJ010239567">
    <property type="protein sequence ID" value="GEZ08818.1"/>
    <property type="molecule type" value="Genomic_DNA"/>
</dbReference>
<dbReference type="PANTHER" id="PTHR11040:SF41">
    <property type="entry name" value="ZINC TRANSPORTER 7"/>
    <property type="match status" value="1"/>
</dbReference>
<evidence type="ECO:0000313" key="6">
    <source>
        <dbReference type="EMBL" id="GEZ08818.1"/>
    </source>
</evidence>
<dbReference type="Pfam" id="PF02535">
    <property type="entry name" value="Zip"/>
    <property type="match status" value="1"/>
</dbReference>
<keyword evidence="2 5" id="KW-0812">Transmembrane</keyword>
<dbReference type="AlphaFoldDB" id="A0A699I5D2"/>
<evidence type="ECO:0000256" key="4">
    <source>
        <dbReference type="ARBA" id="ARBA00023136"/>
    </source>
</evidence>
<evidence type="ECO:0000256" key="5">
    <source>
        <dbReference type="SAM" id="Phobius"/>
    </source>
</evidence>